<name>A0A1H2ACY0_9ACTN</name>
<keyword evidence="10 12" id="KW-0630">Potassium</keyword>
<comment type="cofactor">
    <cofactor evidence="12">
        <name>Mg(2+)</name>
        <dbReference type="ChEBI" id="CHEBI:18420"/>
    </cofactor>
    <text evidence="12">Requires a divalent cation, most likely magnesium in vivo, as an electrophilic catalyst to aid phosphoryl group transfer. It is the chelate of the metal and the nucleotide that is the actual substrate.</text>
</comment>
<dbReference type="InterPro" id="IPR002173">
    <property type="entry name" value="Carboh/pur_kinase_PfkB_CS"/>
</dbReference>
<dbReference type="GO" id="GO:0019303">
    <property type="term" value="P:D-ribose catabolic process"/>
    <property type="evidence" value="ECO:0007669"/>
    <property type="project" value="UniProtKB-UniRule"/>
</dbReference>
<dbReference type="OrthoDB" id="9775849at2"/>
<dbReference type="RefSeq" id="WP_091530653.1">
    <property type="nucleotide sequence ID" value="NZ_LT629772.1"/>
</dbReference>
<feature type="active site" description="Proton acceptor" evidence="12">
    <location>
        <position position="281"/>
    </location>
</feature>
<evidence type="ECO:0000256" key="3">
    <source>
        <dbReference type="ARBA" id="ARBA00016943"/>
    </source>
</evidence>
<gene>
    <name evidence="12" type="primary">rbsK</name>
    <name evidence="15" type="ORF">SAMN04489812_5842</name>
</gene>
<dbReference type="Gene3D" id="3.40.1190.20">
    <property type="match status" value="1"/>
</dbReference>
<dbReference type="PANTHER" id="PTHR10584">
    <property type="entry name" value="SUGAR KINASE"/>
    <property type="match status" value="1"/>
</dbReference>
<keyword evidence="9 12" id="KW-0460">Magnesium</keyword>
<feature type="binding site" evidence="12">
    <location>
        <position position="312"/>
    </location>
    <ligand>
        <name>K(+)</name>
        <dbReference type="ChEBI" id="CHEBI:29103"/>
    </ligand>
</feature>
<evidence type="ECO:0000256" key="10">
    <source>
        <dbReference type="ARBA" id="ARBA00022958"/>
    </source>
</evidence>
<evidence type="ECO:0000313" key="15">
    <source>
        <dbReference type="EMBL" id="SDT43830.1"/>
    </source>
</evidence>
<evidence type="ECO:0000256" key="12">
    <source>
        <dbReference type="HAMAP-Rule" id="MF_01987"/>
    </source>
</evidence>
<dbReference type="GO" id="GO:0046872">
    <property type="term" value="F:metal ion binding"/>
    <property type="evidence" value="ECO:0007669"/>
    <property type="project" value="UniProtKB-KW"/>
</dbReference>
<feature type="binding site" evidence="12">
    <location>
        <begin position="67"/>
        <end position="71"/>
    </location>
    <ligand>
        <name>substrate</name>
    </ligand>
</feature>
<reference evidence="15 16" key="1">
    <citation type="submission" date="2016-10" db="EMBL/GenBank/DDBJ databases">
        <authorList>
            <person name="de Groot N.N."/>
        </authorList>
    </citation>
    <scope>NUCLEOTIDE SEQUENCE [LARGE SCALE GENOMIC DNA]</scope>
    <source>
        <strain evidence="15 16">DSM 21800</strain>
    </source>
</reference>
<feature type="domain" description="Carbohydrate kinase PfkB" evidence="14">
    <location>
        <begin position="30"/>
        <end position="323"/>
    </location>
</feature>
<keyword evidence="7 12" id="KW-0418">Kinase</keyword>
<evidence type="ECO:0000256" key="6">
    <source>
        <dbReference type="ARBA" id="ARBA00022741"/>
    </source>
</evidence>
<dbReference type="InterPro" id="IPR002139">
    <property type="entry name" value="Ribo/fructo_kinase"/>
</dbReference>
<feature type="binding site" evidence="12">
    <location>
        <begin position="248"/>
        <end position="253"/>
    </location>
    <ligand>
        <name>ATP</name>
        <dbReference type="ChEBI" id="CHEBI:30616"/>
    </ligand>
</feature>
<keyword evidence="16" id="KW-1185">Reference proteome</keyword>
<dbReference type="Pfam" id="PF00294">
    <property type="entry name" value="PfkB"/>
    <property type="match status" value="1"/>
</dbReference>
<proteinExistence type="inferred from homology"/>
<comment type="subunit">
    <text evidence="12">Homodimer.</text>
</comment>
<dbReference type="GO" id="GO:0005829">
    <property type="term" value="C:cytosol"/>
    <property type="evidence" value="ECO:0007669"/>
    <property type="project" value="TreeGrafter"/>
</dbReference>
<keyword evidence="6 12" id="KW-0547">Nucleotide-binding</keyword>
<dbReference type="InterPro" id="IPR011877">
    <property type="entry name" value="Ribokinase"/>
</dbReference>
<protein>
    <recommendedName>
        <fullName evidence="3 12">Ribokinase</fullName>
        <shortName evidence="12">RK</shortName>
        <ecNumber evidence="2 12">2.7.1.15</ecNumber>
    </recommendedName>
</protein>
<feature type="binding site" evidence="12">
    <location>
        <position position="277"/>
    </location>
    <ligand>
        <name>K(+)</name>
        <dbReference type="ChEBI" id="CHEBI:29103"/>
    </ligand>
</feature>
<dbReference type="PANTHER" id="PTHR10584:SF166">
    <property type="entry name" value="RIBOKINASE"/>
    <property type="match status" value="1"/>
</dbReference>
<dbReference type="PROSITE" id="PS00584">
    <property type="entry name" value="PFKB_KINASES_2"/>
    <property type="match status" value="1"/>
</dbReference>
<dbReference type="Proteomes" id="UP000199103">
    <property type="component" value="Chromosome I"/>
</dbReference>
<evidence type="ECO:0000256" key="2">
    <source>
        <dbReference type="ARBA" id="ARBA00012035"/>
    </source>
</evidence>
<dbReference type="CDD" id="cd01174">
    <property type="entry name" value="ribokinase"/>
    <property type="match status" value="1"/>
</dbReference>
<feature type="binding site" evidence="12">
    <location>
        <position position="315"/>
    </location>
    <ligand>
        <name>K(+)</name>
        <dbReference type="ChEBI" id="CHEBI:29103"/>
    </ligand>
</feature>
<dbReference type="EC" id="2.7.1.15" evidence="2 12"/>
<evidence type="ECO:0000313" key="16">
    <source>
        <dbReference type="Proteomes" id="UP000199103"/>
    </source>
</evidence>
<comment type="subcellular location">
    <subcellularLocation>
        <location evidence="12">Cytoplasm</location>
    </subcellularLocation>
</comment>
<keyword evidence="11 12" id="KW-0119">Carbohydrate metabolism</keyword>
<dbReference type="GO" id="GO:0004747">
    <property type="term" value="F:ribokinase activity"/>
    <property type="evidence" value="ECO:0007669"/>
    <property type="project" value="UniProtKB-UniRule"/>
</dbReference>
<keyword evidence="4 12" id="KW-0808">Transferase</keyword>
<feature type="binding site" evidence="12">
    <location>
        <position position="275"/>
    </location>
    <ligand>
        <name>K(+)</name>
        <dbReference type="ChEBI" id="CHEBI:29103"/>
    </ligand>
</feature>
<dbReference type="AlphaFoldDB" id="A0A1H2ACY0"/>
<comment type="activity regulation">
    <text evidence="12">Activated by a monovalent cation that binds near, but not in, the active site. The most likely occupant of the site in vivo is potassium. Ion binding induces a conformational change that may alter substrate affinity.</text>
</comment>
<evidence type="ECO:0000256" key="13">
    <source>
        <dbReference type="SAM" id="MobiDB-lite"/>
    </source>
</evidence>
<evidence type="ECO:0000256" key="11">
    <source>
        <dbReference type="ARBA" id="ARBA00023277"/>
    </source>
</evidence>
<evidence type="ECO:0000256" key="9">
    <source>
        <dbReference type="ARBA" id="ARBA00022842"/>
    </source>
</evidence>
<feature type="binding site" evidence="12">
    <location>
        <position position="281"/>
    </location>
    <ligand>
        <name>substrate</name>
    </ligand>
</feature>
<feature type="binding site" evidence="12">
    <location>
        <position position="321"/>
    </location>
    <ligand>
        <name>K(+)</name>
        <dbReference type="ChEBI" id="CHEBI:29103"/>
    </ligand>
</feature>
<dbReference type="InterPro" id="IPR029056">
    <property type="entry name" value="Ribokinase-like"/>
</dbReference>
<dbReference type="EMBL" id="LT629772">
    <property type="protein sequence ID" value="SDT43830.1"/>
    <property type="molecule type" value="Genomic_DNA"/>
</dbReference>
<feature type="compositionally biased region" description="Basic and acidic residues" evidence="13">
    <location>
        <begin position="1"/>
        <end position="10"/>
    </location>
</feature>
<dbReference type="PRINTS" id="PR00990">
    <property type="entry name" value="RIBOKINASE"/>
</dbReference>
<evidence type="ECO:0000256" key="1">
    <source>
        <dbReference type="ARBA" id="ARBA00005380"/>
    </source>
</evidence>
<dbReference type="GO" id="GO:0005524">
    <property type="term" value="F:ATP binding"/>
    <property type="evidence" value="ECO:0007669"/>
    <property type="project" value="UniProtKB-UniRule"/>
</dbReference>
<accession>A0A1H2ACY0</accession>
<evidence type="ECO:0000259" key="14">
    <source>
        <dbReference type="Pfam" id="PF00294"/>
    </source>
</evidence>
<feature type="binding site" evidence="12">
    <location>
        <position position="169"/>
    </location>
    <ligand>
        <name>substrate</name>
    </ligand>
</feature>
<dbReference type="InterPro" id="IPR011611">
    <property type="entry name" value="PfkB_dom"/>
</dbReference>
<feature type="binding site" evidence="12">
    <location>
        <position position="317"/>
    </location>
    <ligand>
        <name>K(+)</name>
        <dbReference type="ChEBI" id="CHEBI:29103"/>
    </ligand>
</feature>
<comment type="caution">
    <text evidence="12">Lacks conserved residue(s) required for the propagation of feature annotation.</text>
</comment>
<comment type="function">
    <text evidence="12">Catalyzes the phosphorylation of ribose at O-5 in a reaction requiring ATP and magnesium. The resulting D-ribose-5-phosphate can then be used either for sythesis of nucleotides, histidine, and tryptophan, or as a component of the pentose phosphate pathway.</text>
</comment>
<evidence type="ECO:0000256" key="8">
    <source>
        <dbReference type="ARBA" id="ARBA00022840"/>
    </source>
</evidence>
<comment type="similarity">
    <text evidence="1">Belongs to the carbohydrate kinase pfkB family.</text>
</comment>
<keyword evidence="8 12" id="KW-0067">ATP-binding</keyword>
<feature type="binding site" evidence="12">
    <location>
        <begin position="39"/>
        <end position="41"/>
    </location>
    <ligand>
        <name>substrate</name>
    </ligand>
</feature>
<comment type="catalytic activity">
    <reaction evidence="12">
        <text>D-ribose + ATP = D-ribose 5-phosphate + ADP + H(+)</text>
        <dbReference type="Rhea" id="RHEA:13697"/>
        <dbReference type="ChEBI" id="CHEBI:15378"/>
        <dbReference type="ChEBI" id="CHEBI:30616"/>
        <dbReference type="ChEBI" id="CHEBI:47013"/>
        <dbReference type="ChEBI" id="CHEBI:78346"/>
        <dbReference type="ChEBI" id="CHEBI:456216"/>
        <dbReference type="EC" id="2.7.1.15"/>
    </reaction>
</comment>
<organism evidence="15 16">
    <name type="scientific">Microlunatus soli</name>
    <dbReference type="NCBI Taxonomy" id="630515"/>
    <lineage>
        <taxon>Bacteria</taxon>
        <taxon>Bacillati</taxon>
        <taxon>Actinomycetota</taxon>
        <taxon>Actinomycetes</taxon>
        <taxon>Propionibacteriales</taxon>
        <taxon>Propionibacteriaceae</taxon>
        <taxon>Microlunatus</taxon>
    </lineage>
</organism>
<dbReference type="SUPFAM" id="SSF53613">
    <property type="entry name" value="Ribokinase-like"/>
    <property type="match status" value="1"/>
</dbReference>
<dbReference type="UniPathway" id="UPA00916">
    <property type="reaction ID" value="UER00889"/>
</dbReference>
<dbReference type="STRING" id="630515.SAMN04489812_5842"/>
<dbReference type="HAMAP" id="MF_01987">
    <property type="entry name" value="Ribokinase"/>
    <property type="match status" value="1"/>
</dbReference>
<evidence type="ECO:0000256" key="5">
    <source>
        <dbReference type="ARBA" id="ARBA00022723"/>
    </source>
</evidence>
<evidence type="ECO:0000256" key="4">
    <source>
        <dbReference type="ARBA" id="ARBA00022679"/>
    </source>
</evidence>
<comment type="similarity">
    <text evidence="12">Belongs to the carbohydrate kinase PfkB family. Ribokinase subfamily.</text>
</comment>
<keyword evidence="5 12" id="KW-0479">Metal-binding</keyword>
<sequence length="341" mass="34626">MTGTTDRAEIADQEGNVTEAPATTAAPERHDVIVVGSANQDYVITCDALPTAGETRLASGMQKFPGGKGANQAVAAARLGAPVTFVGAVGDDDDGALVIRELRAEGVDTSEIEINSSERTGLAIVSVLPDGENAITVVPGANYTVSAERTARTVSRLTGPQSILVVQAEIPVDAIAAAVDAAVRAGARSVINLAPYTELPDRVLAAADPLVVNEIEAAALTGYAIDSTDTALRAASELAARSRSCVITLGADGACWAIADAAGRVAAPPAAQVVDSTGAGDAFIGGLVRRLTEGDVDLADAVRVGVEVGTVAVTRVGAQASYPLETEIKQLHRHASDAARS</sequence>
<evidence type="ECO:0000256" key="7">
    <source>
        <dbReference type="ARBA" id="ARBA00022777"/>
    </source>
</evidence>
<feature type="binding site" evidence="12">
    <location>
        <begin position="280"/>
        <end position="281"/>
    </location>
    <ligand>
        <name>ATP</name>
        <dbReference type="ChEBI" id="CHEBI:30616"/>
    </ligand>
</feature>
<keyword evidence="12" id="KW-0963">Cytoplasm</keyword>
<comment type="pathway">
    <text evidence="12">Carbohydrate metabolism; D-ribose degradation; D-ribose 5-phosphate from beta-D-ribopyranose: step 2/2.</text>
</comment>
<feature type="region of interest" description="Disordered" evidence="13">
    <location>
        <begin position="1"/>
        <end position="24"/>
    </location>
</feature>
<feature type="binding site" evidence="12">
    <location>
        <position position="213"/>
    </location>
    <ligand>
        <name>ATP</name>
        <dbReference type="ChEBI" id="CHEBI:30616"/>
    </ligand>
</feature>